<comment type="caution">
    <text evidence="3">The sequence shown here is derived from an EMBL/GenBank/DDBJ whole genome shotgun (WGS) entry which is preliminary data.</text>
</comment>
<feature type="region of interest" description="Disordered" evidence="1">
    <location>
        <begin position="292"/>
        <end position="319"/>
    </location>
</feature>
<keyword evidence="2" id="KW-0812">Transmembrane</keyword>
<gene>
    <name evidence="3" type="ORF">RB614_07665</name>
</gene>
<feature type="transmembrane region" description="Helical" evidence="2">
    <location>
        <begin position="185"/>
        <end position="207"/>
    </location>
</feature>
<dbReference type="Proteomes" id="UP001230908">
    <property type="component" value="Unassembled WGS sequence"/>
</dbReference>
<keyword evidence="4" id="KW-1185">Reference proteome</keyword>
<proteinExistence type="predicted"/>
<keyword evidence="2" id="KW-0472">Membrane</keyword>
<name>A0ABU0ZBF6_9ACTN</name>
<keyword evidence="2" id="KW-1133">Transmembrane helix</keyword>
<reference evidence="3 4" key="1">
    <citation type="submission" date="2023-08" db="EMBL/GenBank/DDBJ databases">
        <title>Phytohabitans sansha sp. nov., isolated from marine sediment.</title>
        <authorList>
            <person name="Zhao Y."/>
            <person name="Yi K."/>
        </authorList>
    </citation>
    <scope>NUCLEOTIDE SEQUENCE [LARGE SCALE GENOMIC DNA]</scope>
    <source>
        <strain evidence="3 4">ZYX-F-186</strain>
    </source>
</reference>
<evidence type="ECO:0000256" key="1">
    <source>
        <dbReference type="SAM" id="MobiDB-lite"/>
    </source>
</evidence>
<dbReference type="EMBL" id="JAVHUY010000006">
    <property type="protein sequence ID" value="MDQ7904399.1"/>
    <property type="molecule type" value="Genomic_DNA"/>
</dbReference>
<evidence type="ECO:0000313" key="3">
    <source>
        <dbReference type="EMBL" id="MDQ7904399.1"/>
    </source>
</evidence>
<evidence type="ECO:0000313" key="4">
    <source>
        <dbReference type="Proteomes" id="UP001230908"/>
    </source>
</evidence>
<feature type="transmembrane region" description="Helical" evidence="2">
    <location>
        <begin position="213"/>
        <end position="236"/>
    </location>
</feature>
<dbReference type="RefSeq" id="WP_308711674.1">
    <property type="nucleotide sequence ID" value="NZ_JAVHUY010000006.1"/>
</dbReference>
<sequence length="319" mass="35381">MIDSFLDRATSVLERRFLTNAFLPVLVLLPAAALPCLMQDRRLDRLIATFNPLPLATKALVAAGYFTFCWFLAVIVASQWRNVIRLFEGYPLARWPALDEAGKRWHRARSAALDADDGEWFTLYIEYPASHEVLPTRLGNVIRAAERYPLYRYEADLILVWPRLLQVLPRESVQDAEDSRATLEFLLVLSLWFVGFGILSPVVAAVVGSSAVVALVCFVIGAGGAYAAYLSGISAASEYGEHLRALFDTHRLTLLEQLRIPPPQTPDDEQDRWRELGDFVGRGMLPTWTYADGVAEPADPAPGLGSRGAPRRTPGDAGR</sequence>
<protein>
    <submittedName>
        <fullName evidence="3">Uncharacterized protein</fullName>
    </submittedName>
</protein>
<feature type="transmembrane region" description="Helical" evidence="2">
    <location>
        <begin position="17"/>
        <end position="35"/>
    </location>
</feature>
<evidence type="ECO:0000256" key="2">
    <source>
        <dbReference type="SAM" id="Phobius"/>
    </source>
</evidence>
<accession>A0ABU0ZBF6</accession>
<feature type="transmembrane region" description="Helical" evidence="2">
    <location>
        <begin position="55"/>
        <end position="77"/>
    </location>
</feature>
<organism evidence="3 4">
    <name type="scientific">Phytohabitans maris</name>
    <dbReference type="NCBI Taxonomy" id="3071409"/>
    <lineage>
        <taxon>Bacteria</taxon>
        <taxon>Bacillati</taxon>
        <taxon>Actinomycetota</taxon>
        <taxon>Actinomycetes</taxon>
        <taxon>Micromonosporales</taxon>
        <taxon>Micromonosporaceae</taxon>
    </lineage>
</organism>